<dbReference type="Pfam" id="PF00999">
    <property type="entry name" value="Na_H_Exchanger"/>
    <property type="match status" value="1"/>
</dbReference>
<feature type="transmembrane region" description="Helical" evidence="9">
    <location>
        <begin position="272"/>
        <end position="291"/>
    </location>
</feature>
<dbReference type="NCBIfam" id="NF003715">
    <property type="entry name" value="PRK05326.1-2"/>
    <property type="match status" value="1"/>
</dbReference>
<accession>A0A344UQT4</accession>
<comment type="subcellular location">
    <subcellularLocation>
        <location evidence="1">Cell membrane</location>
        <topology evidence="1">Multi-pass membrane protein</topology>
    </subcellularLocation>
</comment>
<evidence type="ECO:0000256" key="7">
    <source>
        <dbReference type="ARBA" id="ARBA00023065"/>
    </source>
</evidence>
<dbReference type="KEGG" id="acij:JS278_00439"/>
<dbReference type="PROSITE" id="PS51202">
    <property type="entry name" value="RCK_C"/>
    <property type="match status" value="1"/>
</dbReference>
<keyword evidence="4" id="KW-1003">Cell membrane</keyword>
<dbReference type="GO" id="GO:0006813">
    <property type="term" value="P:potassium ion transport"/>
    <property type="evidence" value="ECO:0007669"/>
    <property type="project" value="InterPro"/>
</dbReference>
<name>A0A344UQT4_9ACTN</name>
<sequence length="502" mass="52590">MPLFDLDLLVGAAVALLAVFAARVSSRLGLPALLLFLLVGMVLGPVGFGIQFSDAGMAHGLGFAALVLILAEGGLSTKWSSIKPALSVAGLLATVGIGASIALMAVFGHFVLQLPWTVAVLLGAVTAPTDSAAVFSVLRGVSIPTRLRSILEAESGLNDAPTVLVVIAMTGLAAGHQPHGGIPGLVGSIVIELAGGIVLGVAMGWAAVRITRRVSLPSSGLYALAALSWAVLAYGIGVWAGVSGFASVYVASVVIGNGRLPYRNATRSFAEGVGWMAQIGLFVMLGLLADLERLTWTEVLEGVLAGLFLTFVARPLSVAVCATWFRLPWRHQAFVSWAGLRGAVPIILATIPLAARIPEAGKLFDIVLVFVVVFTCIQGPTLSAAGRLLGLVDPDSAADVDIEVAPLDEIDAVLLQVHVPADSHLVGVTVRELRLPRNAFISLIIRSDESFVPHASTSLVRGDELLLVTPEVERHQVEERLTEIGRAGRLARWNGLRVTTEE</sequence>
<dbReference type="GO" id="GO:0008324">
    <property type="term" value="F:monoatomic cation transmembrane transporter activity"/>
    <property type="evidence" value="ECO:0007669"/>
    <property type="project" value="InterPro"/>
</dbReference>
<dbReference type="NCBIfam" id="NF003716">
    <property type="entry name" value="PRK05326.1-3"/>
    <property type="match status" value="1"/>
</dbReference>
<keyword evidence="12" id="KW-1185">Reference proteome</keyword>
<protein>
    <submittedName>
        <fullName evidence="11">K(+)/H(+) antiporter NhaP2</fullName>
    </submittedName>
</protein>
<reference evidence="11 12" key="1">
    <citation type="submission" date="2017-12" db="EMBL/GenBank/DDBJ databases">
        <title>The whole genome sequence of the Acidipropionibacterium virtanenii sp. nov. type strain JS278.</title>
        <authorList>
            <person name="Laine P."/>
            <person name="Deptula P."/>
            <person name="Varmanen P."/>
            <person name="Auvinen P."/>
        </authorList>
    </citation>
    <scope>NUCLEOTIDE SEQUENCE [LARGE SCALE GENOMIC DNA]</scope>
    <source>
        <strain evidence="11 12">JS278</strain>
    </source>
</reference>
<feature type="transmembrane region" description="Helical" evidence="9">
    <location>
        <begin position="182"/>
        <end position="208"/>
    </location>
</feature>
<dbReference type="InterPro" id="IPR036721">
    <property type="entry name" value="RCK_C_sf"/>
</dbReference>
<evidence type="ECO:0000259" key="10">
    <source>
        <dbReference type="PROSITE" id="PS51202"/>
    </source>
</evidence>
<keyword evidence="6 9" id="KW-1133">Transmembrane helix</keyword>
<dbReference type="PANTHER" id="PTHR32507">
    <property type="entry name" value="NA(+)/H(+) ANTIPORTER 1"/>
    <property type="match status" value="1"/>
</dbReference>
<gene>
    <name evidence="11" type="primary">nhaP2_2</name>
    <name evidence="11" type="ORF">JS278_00439</name>
</gene>
<dbReference type="Gene3D" id="3.30.70.1450">
    <property type="entry name" value="Regulator of K+ conductance, C-terminal domain"/>
    <property type="match status" value="1"/>
</dbReference>
<evidence type="ECO:0000313" key="11">
    <source>
        <dbReference type="EMBL" id="AXE37632.1"/>
    </source>
</evidence>
<keyword evidence="3" id="KW-0050">Antiport</keyword>
<dbReference type="InterPro" id="IPR038770">
    <property type="entry name" value="Na+/solute_symporter_sf"/>
</dbReference>
<keyword evidence="5 9" id="KW-0812">Transmembrane</keyword>
<dbReference type="RefSeq" id="WP_114043759.1">
    <property type="nucleotide sequence ID" value="NZ_CP025198.1"/>
</dbReference>
<feature type="transmembrane region" description="Helical" evidence="9">
    <location>
        <begin position="6"/>
        <end position="25"/>
    </location>
</feature>
<dbReference type="GO" id="GO:0015297">
    <property type="term" value="F:antiporter activity"/>
    <property type="evidence" value="ECO:0007669"/>
    <property type="project" value="UniProtKB-KW"/>
</dbReference>
<evidence type="ECO:0000256" key="5">
    <source>
        <dbReference type="ARBA" id="ARBA00022692"/>
    </source>
</evidence>
<evidence type="ECO:0000256" key="4">
    <source>
        <dbReference type="ARBA" id="ARBA00022475"/>
    </source>
</evidence>
<keyword evidence="8 9" id="KW-0472">Membrane</keyword>
<feature type="transmembrane region" description="Helical" evidence="9">
    <location>
        <begin position="303"/>
        <end position="327"/>
    </location>
</feature>
<evidence type="ECO:0000313" key="12">
    <source>
        <dbReference type="Proteomes" id="UP000251995"/>
    </source>
</evidence>
<dbReference type="Pfam" id="PF02080">
    <property type="entry name" value="TrkA_C"/>
    <property type="match status" value="1"/>
</dbReference>
<dbReference type="PANTHER" id="PTHR32507:SF7">
    <property type="entry name" value="K(+)_H(+) ANTIPORTER NHAP2"/>
    <property type="match status" value="1"/>
</dbReference>
<proteinExistence type="predicted"/>
<feature type="transmembrane region" description="Helical" evidence="9">
    <location>
        <begin position="56"/>
        <end position="75"/>
    </location>
</feature>
<keyword evidence="2" id="KW-0813">Transport</keyword>
<feature type="transmembrane region" description="Helical" evidence="9">
    <location>
        <begin position="32"/>
        <end position="50"/>
    </location>
</feature>
<keyword evidence="7" id="KW-0406">Ion transport</keyword>
<evidence type="ECO:0000256" key="2">
    <source>
        <dbReference type="ARBA" id="ARBA00022448"/>
    </source>
</evidence>
<feature type="transmembrane region" description="Helical" evidence="9">
    <location>
        <begin position="116"/>
        <end position="138"/>
    </location>
</feature>
<evidence type="ECO:0000256" key="6">
    <source>
        <dbReference type="ARBA" id="ARBA00022989"/>
    </source>
</evidence>
<dbReference type="Proteomes" id="UP000251995">
    <property type="component" value="Chromosome"/>
</dbReference>
<feature type="transmembrane region" description="Helical" evidence="9">
    <location>
        <begin position="333"/>
        <end position="354"/>
    </location>
</feature>
<evidence type="ECO:0000256" key="9">
    <source>
        <dbReference type="SAM" id="Phobius"/>
    </source>
</evidence>
<dbReference type="Gene3D" id="1.20.1530.20">
    <property type="match status" value="1"/>
</dbReference>
<evidence type="ECO:0000256" key="1">
    <source>
        <dbReference type="ARBA" id="ARBA00004651"/>
    </source>
</evidence>
<dbReference type="SUPFAM" id="SSF116726">
    <property type="entry name" value="TrkA C-terminal domain-like"/>
    <property type="match status" value="1"/>
</dbReference>
<dbReference type="InterPro" id="IPR006153">
    <property type="entry name" value="Cation/H_exchanger_TM"/>
</dbReference>
<evidence type="ECO:0000256" key="3">
    <source>
        <dbReference type="ARBA" id="ARBA00022449"/>
    </source>
</evidence>
<dbReference type="GO" id="GO:1902600">
    <property type="term" value="P:proton transmembrane transport"/>
    <property type="evidence" value="ECO:0007669"/>
    <property type="project" value="InterPro"/>
</dbReference>
<organism evidence="11 12">
    <name type="scientific">Acidipropionibacterium virtanenii</name>
    <dbReference type="NCBI Taxonomy" id="2057246"/>
    <lineage>
        <taxon>Bacteria</taxon>
        <taxon>Bacillati</taxon>
        <taxon>Actinomycetota</taxon>
        <taxon>Actinomycetes</taxon>
        <taxon>Propionibacteriales</taxon>
        <taxon>Propionibacteriaceae</taxon>
        <taxon>Acidipropionibacterium</taxon>
    </lineage>
</organism>
<dbReference type="GO" id="GO:0005886">
    <property type="term" value="C:plasma membrane"/>
    <property type="evidence" value="ECO:0007669"/>
    <property type="project" value="UniProtKB-SubCell"/>
</dbReference>
<feature type="transmembrane region" description="Helical" evidence="9">
    <location>
        <begin position="87"/>
        <end position="110"/>
    </location>
</feature>
<feature type="transmembrane region" description="Helical" evidence="9">
    <location>
        <begin position="220"/>
        <end position="252"/>
    </location>
</feature>
<dbReference type="InterPro" id="IPR006037">
    <property type="entry name" value="RCK_C"/>
</dbReference>
<dbReference type="AlphaFoldDB" id="A0A344UQT4"/>
<feature type="domain" description="RCK C-terminal" evidence="10">
    <location>
        <begin position="402"/>
        <end position="483"/>
    </location>
</feature>
<dbReference type="OrthoDB" id="9810759at2"/>
<evidence type="ECO:0000256" key="8">
    <source>
        <dbReference type="ARBA" id="ARBA00023136"/>
    </source>
</evidence>
<dbReference type="EMBL" id="CP025198">
    <property type="protein sequence ID" value="AXE37632.1"/>
    <property type="molecule type" value="Genomic_DNA"/>
</dbReference>